<protein>
    <submittedName>
        <fullName evidence="1">Uncharacterized protein</fullName>
    </submittedName>
</protein>
<name>A0A926XY34_9BACT</name>
<sequence length="246" mass="28517">MRPDYYKDYYFNELGPAFTRYVETFDSRSGGTVALYNAAMEAAGKLFHLREAINESTGIERSRKDIGDLCWSYQLIGDVFNSSKHVKINRGDRLINGRKDVHTIVCCSIVPYENNPSDWYFYSDFRVIVHPIKSDPIDLLKLAAEVLRFWGWYLYKENLLEQVLQYEYKGDEPLSPELATQKIDVHLVDNKPEGVGEMTMVYRLWDLEKKDWVPFTGQVALEKDGVPIQPAHVSRPPKSARKRWGL</sequence>
<dbReference type="Proteomes" id="UP000598820">
    <property type="component" value="Unassembled WGS sequence"/>
</dbReference>
<comment type="caution">
    <text evidence="1">The sequence shown here is derived from an EMBL/GenBank/DDBJ whole genome shotgun (WGS) entry which is preliminary data.</text>
</comment>
<accession>A0A926XY34</accession>
<evidence type="ECO:0000313" key="2">
    <source>
        <dbReference type="Proteomes" id="UP000598820"/>
    </source>
</evidence>
<organism evidence="1 2">
    <name type="scientific">Spirosoma profusum</name>
    <dbReference type="NCBI Taxonomy" id="2771354"/>
    <lineage>
        <taxon>Bacteria</taxon>
        <taxon>Pseudomonadati</taxon>
        <taxon>Bacteroidota</taxon>
        <taxon>Cytophagia</taxon>
        <taxon>Cytophagales</taxon>
        <taxon>Cytophagaceae</taxon>
        <taxon>Spirosoma</taxon>
    </lineage>
</organism>
<dbReference type="AlphaFoldDB" id="A0A926XY34"/>
<gene>
    <name evidence="1" type="ORF">IC229_16795</name>
</gene>
<evidence type="ECO:0000313" key="1">
    <source>
        <dbReference type="EMBL" id="MBD2702310.1"/>
    </source>
</evidence>
<dbReference type="RefSeq" id="WP_190888169.1">
    <property type="nucleotide sequence ID" value="NZ_JACWZY010000014.1"/>
</dbReference>
<proteinExistence type="predicted"/>
<keyword evidence="2" id="KW-1185">Reference proteome</keyword>
<reference evidence="1" key="1">
    <citation type="submission" date="2020-09" db="EMBL/GenBank/DDBJ databases">
        <authorList>
            <person name="Kim M.K."/>
        </authorList>
    </citation>
    <scope>NUCLEOTIDE SEQUENCE</scope>
    <source>
        <strain evidence="1">BT702</strain>
    </source>
</reference>
<dbReference type="EMBL" id="JACWZY010000014">
    <property type="protein sequence ID" value="MBD2702310.1"/>
    <property type="molecule type" value="Genomic_DNA"/>
</dbReference>